<accession>A0A140PRD8</accession>
<organism evidence="1">
    <name type="scientific">Fusobacterium animalis 7_1</name>
    <dbReference type="NCBI Taxonomy" id="457405"/>
    <lineage>
        <taxon>Bacteria</taxon>
        <taxon>Fusobacteriati</taxon>
        <taxon>Fusobacteriota</taxon>
        <taxon>Fusobacteriia</taxon>
        <taxon>Fusobacteriales</taxon>
        <taxon>Fusobacteriaceae</taxon>
        <taxon>Fusobacterium</taxon>
    </lineage>
</organism>
<name>A0A140PRD8_9FUSO</name>
<sequence length="143" mass="16399">MGKFSKRSLDNLAGCHPDLVKIANLAIQRIDFTVIEGHRTAEEQRKKIKQGFSTIMNSKHCETPSRAFDFIPYPFKQEDWNDSEKFNKIGEVLLECAKELGIKARRGADWNLNGSTKDEVQRGSYDGPHFELLSDEELKKIKK</sequence>
<reference evidence="1 2" key="1">
    <citation type="submission" date="2013-11" db="EMBL/GenBank/DDBJ databases">
        <title>The Genome Sequence of Fusobacterium sp. 7_1.</title>
        <authorList>
            <consortium name="The Broad Institute Genome Sequencing Platform"/>
            <person name="Earl A."/>
            <person name="Ward D."/>
            <person name="Feldgarden M."/>
            <person name="Gevers D."/>
            <person name="Strauss J."/>
            <person name="Ambrose C.E."/>
            <person name="Allen-Vercoe E."/>
            <person name="Walker B."/>
            <person name="Young S.K."/>
            <person name="Zeng Q."/>
            <person name="Gargeya S."/>
            <person name="Fitzgerald M."/>
            <person name="Haas B."/>
            <person name="Abouelleil A."/>
            <person name="Alvarado L."/>
            <person name="Arachchi H.M."/>
            <person name="Berlin A.M."/>
            <person name="Chapman S.B."/>
            <person name="Goldberg J."/>
            <person name="Griggs A."/>
            <person name="Gujja S."/>
            <person name="Hansen M."/>
            <person name="Howarth C."/>
            <person name="Imamovic A."/>
            <person name="Larimer J."/>
            <person name="McCowen C."/>
            <person name="Montmayeur A."/>
            <person name="Murphy C."/>
            <person name="Neiman D."/>
            <person name="Pearson M."/>
            <person name="Priest M."/>
            <person name="Roberts A."/>
            <person name="Saif S."/>
            <person name="Shea T."/>
            <person name="Sisk P."/>
            <person name="Sykes S."/>
            <person name="Wortman J."/>
            <person name="Nusbaum C."/>
            <person name="Birren B."/>
        </authorList>
    </citation>
    <scope>NUCLEOTIDE SEQUENCE [LARGE SCALE GENOMIC DNA]</scope>
    <source>
        <strain evidence="1 2">7_1</strain>
    </source>
</reference>
<evidence type="ECO:0000313" key="1">
    <source>
        <dbReference type="EMBL" id="EEO42729.1"/>
    </source>
</evidence>
<evidence type="ECO:0008006" key="3">
    <source>
        <dbReference type="Google" id="ProtNLM"/>
    </source>
</evidence>
<dbReference type="KEGG" id="fne:FSDG_01288"/>
<proteinExistence type="predicted"/>
<gene>
    <name evidence="1" type="ORF">FSDG_01288</name>
</gene>
<dbReference type="CDD" id="cd14845">
    <property type="entry name" value="L-Ala-D-Glu_peptidase_like"/>
    <property type="match status" value="1"/>
</dbReference>
<dbReference type="InterPro" id="IPR009045">
    <property type="entry name" value="Zn_M74/Hedgehog-like"/>
</dbReference>
<dbReference type="HOGENOM" id="CLU_109248_3_1_0"/>
<dbReference type="GeneID" id="79810389"/>
<evidence type="ECO:0000313" key="2">
    <source>
        <dbReference type="Proteomes" id="UP000002799"/>
    </source>
</evidence>
<protein>
    <recommendedName>
        <fullName evidence="3">Endolysin</fullName>
    </recommendedName>
</protein>
<dbReference type="Gene3D" id="3.30.1380.10">
    <property type="match status" value="1"/>
</dbReference>
<dbReference type="eggNOG" id="COG3108">
    <property type="taxonomic scope" value="Bacteria"/>
</dbReference>
<dbReference type="SUPFAM" id="SSF55166">
    <property type="entry name" value="Hedgehog/DD-peptidase"/>
    <property type="match status" value="1"/>
</dbReference>
<dbReference type="AlphaFoldDB" id="A0A140PRD8"/>
<dbReference type="Proteomes" id="UP000002799">
    <property type="component" value="Chromosome"/>
</dbReference>
<dbReference type="EMBL" id="CP007062">
    <property type="protein sequence ID" value="EEO42729.1"/>
    <property type="molecule type" value="Genomic_DNA"/>
</dbReference>
<dbReference type="RefSeq" id="WP_008701476.1">
    <property type="nucleotide sequence ID" value="NZ_AKBT01000001.1"/>
</dbReference>